<dbReference type="InterPro" id="IPR030679">
    <property type="entry name" value="ABC_ATPase_HisP-typ"/>
</dbReference>
<dbReference type="CDD" id="cd03262">
    <property type="entry name" value="ABC_HisP_GlnQ"/>
    <property type="match status" value="1"/>
</dbReference>
<evidence type="ECO:0000256" key="3">
    <source>
        <dbReference type="ARBA" id="ARBA00022448"/>
    </source>
</evidence>
<reference evidence="9 10" key="1">
    <citation type="submission" date="2016-12" db="EMBL/GenBank/DDBJ databases">
        <authorList>
            <person name="Song W.-J."/>
            <person name="Kurnit D.M."/>
        </authorList>
    </citation>
    <scope>NUCLEOTIDE SEQUENCE [LARGE SCALE GENOMIC DNA]</scope>
    <source>
        <strain evidence="9 10">DSM 19599</strain>
    </source>
</reference>
<dbReference type="EMBL" id="FRXO01000002">
    <property type="protein sequence ID" value="SHO62752.1"/>
    <property type="molecule type" value="Genomic_DNA"/>
</dbReference>
<proteinExistence type="inferred from homology"/>
<evidence type="ECO:0000313" key="9">
    <source>
        <dbReference type="EMBL" id="SHO62752.1"/>
    </source>
</evidence>
<dbReference type="PROSITE" id="PS00211">
    <property type="entry name" value="ABC_TRANSPORTER_1"/>
    <property type="match status" value="1"/>
</dbReference>
<dbReference type="GO" id="GO:0005524">
    <property type="term" value="F:ATP binding"/>
    <property type="evidence" value="ECO:0007669"/>
    <property type="project" value="UniProtKB-KW"/>
</dbReference>
<dbReference type="PANTHER" id="PTHR43166:SF35">
    <property type="entry name" value="L-CYSTINE IMPORT ATP-BINDING PROTEIN TCYN"/>
    <property type="match status" value="1"/>
</dbReference>
<dbReference type="SUPFAM" id="SSF52540">
    <property type="entry name" value="P-loop containing nucleoside triphosphate hydrolases"/>
    <property type="match status" value="1"/>
</dbReference>
<dbReference type="PROSITE" id="PS50893">
    <property type="entry name" value="ABC_TRANSPORTER_2"/>
    <property type="match status" value="1"/>
</dbReference>
<feature type="domain" description="ABC transporter" evidence="8">
    <location>
        <begin position="17"/>
        <end position="261"/>
    </location>
</feature>
<evidence type="ECO:0000256" key="4">
    <source>
        <dbReference type="ARBA" id="ARBA00022475"/>
    </source>
</evidence>
<comment type="subcellular location">
    <subcellularLocation>
        <location evidence="1">Cell membrane</location>
        <topology evidence="1">Peripheral membrane protein</topology>
    </subcellularLocation>
</comment>
<dbReference type="PIRSF" id="PIRSF039085">
    <property type="entry name" value="ABC_ATPase_HisP"/>
    <property type="match status" value="1"/>
</dbReference>
<dbReference type="InterPro" id="IPR003439">
    <property type="entry name" value="ABC_transporter-like_ATP-bd"/>
</dbReference>
<dbReference type="InterPro" id="IPR017871">
    <property type="entry name" value="ABC_transporter-like_CS"/>
</dbReference>
<dbReference type="STRING" id="1123029.SAMN02745172_01152"/>
<sequence>MSEAGQTQDAAMKPIALDVKELHKKFGQHEVLKGISLTARDHDVVAILGSSGSGKSTFLRCINLLETPDSGEVRVKGELIKMGQRRGAAAPIDMKQVDRIRAKLSMVFQQFNLWQHMTILENVTAAPIHVLGKDRKSATDKAEAMLAKVGVADKRHFYPSQLSGGQQQRVAIARALAMDPEVMLFDEPTSALDPELVNEVLKVMRDLAAEGRTMLVVTHEMGFAKEAANKVMFLHQGRVEDEGVPKDVMANPNSERFRQFLSGSLK</sequence>
<dbReference type="Proteomes" id="UP000186406">
    <property type="component" value="Unassembled WGS sequence"/>
</dbReference>
<keyword evidence="7" id="KW-0472">Membrane</keyword>
<evidence type="ECO:0000256" key="5">
    <source>
        <dbReference type="ARBA" id="ARBA00022741"/>
    </source>
</evidence>
<gene>
    <name evidence="9" type="ORF">SAMN02745172_01152</name>
</gene>
<organism evidence="9 10">
    <name type="scientific">Pseudoxanthobacter soli DSM 19599</name>
    <dbReference type="NCBI Taxonomy" id="1123029"/>
    <lineage>
        <taxon>Bacteria</taxon>
        <taxon>Pseudomonadati</taxon>
        <taxon>Pseudomonadota</taxon>
        <taxon>Alphaproteobacteria</taxon>
        <taxon>Hyphomicrobiales</taxon>
        <taxon>Segnochrobactraceae</taxon>
        <taxon>Pseudoxanthobacter</taxon>
    </lineage>
</organism>
<dbReference type="Gene3D" id="3.40.50.300">
    <property type="entry name" value="P-loop containing nucleotide triphosphate hydrolases"/>
    <property type="match status" value="1"/>
</dbReference>
<dbReference type="SMART" id="SM00382">
    <property type="entry name" value="AAA"/>
    <property type="match status" value="1"/>
</dbReference>
<comment type="similarity">
    <text evidence="2">Belongs to the ABC transporter superfamily.</text>
</comment>
<dbReference type="InterPro" id="IPR027417">
    <property type="entry name" value="P-loop_NTPase"/>
</dbReference>
<evidence type="ECO:0000256" key="1">
    <source>
        <dbReference type="ARBA" id="ARBA00004202"/>
    </source>
</evidence>
<protein>
    <submittedName>
        <fullName evidence="9">Amino acid ABC transporter ATP-binding protein, PAAT family</fullName>
    </submittedName>
</protein>
<dbReference type="GO" id="GO:0016887">
    <property type="term" value="F:ATP hydrolysis activity"/>
    <property type="evidence" value="ECO:0007669"/>
    <property type="project" value="InterPro"/>
</dbReference>
<dbReference type="GO" id="GO:0015424">
    <property type="term" value="F:ABC-type amino acid transporter activity"/>
    <property type="evidence" value="ECO:0007669"/>
    <property type="project" value="InterPro"/>
</dbReference>
<dbReference type="Pfam" id="PF00005">
    <property type="entry name" value="ABC_tran"/>
    <property type="match status" value="1"/>
</dbReference>
<dbReference type="InterPro" id="IPR050086">
    <property type="entry name" value="MetN_ABC_transporter-like"/>
</dbReference>
<keyword evidence="10" id="KW-1185">Reference proteome</keyword>
<evidence type="ECO:0000256" key="2">
    <source>
        <dbReference type="ARBA" id="ARBA00005417"/>
    </source>
</evidence>
<keyword evidence="5" id="KW-0547">Nucleotide-binding</keyword>
<evidence type="ECO:0000256" key="7">
    <source>
        <dbReference type="ARBA" id="ARBA00023136"/>
    </source>
</evidence>
<keyword evidence="6 9" id="KW-0067">ATP-binding</keyword>
<name>A0A1M7ZD54_9HYPH</name>
<keyword evidence="4" id="KW-1003">Cell membrane</keyword>
<dbReference type="InterPro" id="IPR003593">
    <property type="entry name" value="AAA+_ATPase"/>
</dbReference>
<evidence type="ECO:0000259" key="8">
    <source>
        <dbReference type="PROSITE" id="PS50893"/>
    </source>
</evidence>
<dbReference type="GO" id="GO:0005886">
    <property type="term" value="C:plasma membrane"/>
    <property type="evidence" value="ECO:0007669"/>
    <property type="project" value="UniProtKB-SubCell"/>
</dbReference>
<dbReference type="FunFam" id="3.40.50.300:FF:000020">
    <property type="entry name" value="Amino acid ABC transporter ATP-binding component"/>
    <property type="match status" value="1"/>
</dbReference>
<dbReference type="PANTHER" id="PTHR43166">
    <property type="entry name" value="AMINO ACID IMPORT ATP-BINDING PROTEIN"/>
    <property type="match status" value="1"/>
</dbReference>
<evidence type="ECO:0000313" key="10">
    <source>
        <dbReference type="Proteomes" id="UP000186406"/>
    </source>
</evidence>
<dbReference type="AlphaFoldDB" id="A0A1M7ZD54"/>
<keyword evidence="3" id="KW-0813">Transport</keyword>
<evidence type="ECO:0000256" key="6">
    <source>
        <dbReference type="ARBA" id="ARBA00022840"/>
    </source>
</evidence>
<accession>A0A1M7ZD54</accession>